<proteinExistence type="predicted"/>
<dbReference type="EMBL" id="JAHXCT010000003">
    <property type="protein sequence ID" value="MBW4769315.1"/>
    <property type="molecule type" value="Genomic_DNA"/>
</dbReference>
<organism evidence="1 2">
    <name type="scientific">Hoylesella nanceiensis</name>
    <dbReference type="NCBI Taxonomy" id="425941"/>
    <lineage>
        <taxon>Bacteria</taxon>
        <taxon>Pseudomonadati</taxon>
        <taxon>Bacteroidota</taxon>
        <taxon>Bacteroidia</taxon>
        <taxon>Bacteroidales</taxon>
        <taxon>Prevotellaceae</taxon>
        <taxon>Hoylesella</taxon>
    </lineage>
</organism>
<dbReference type="Proteomes" id="UP000788426">
    <property type="component" value="Unassembled WGS sequence"/>
</dbReference>
<name>A0ABS6YCL8_9BACT</name>
<reference evidence="1 2" key="1">
    <citation type="submission" date="2021-07" db="EMBL/GenBank/DDBJ databases">
        <title>Genomic diversity and antimicrobial resistance of Prevotella spp. isolated from chronic lung disease airways.</title>
        <authorList>
            <person name="Webb K.A."/>
            <person name="Olagoke O.S."/>
            <person name="Baird T."/>
            <person name="Neill J."/>
            <person name="Pham A."/>
            <person name="Wells T.J."/>
            <person name="Ramsay K.A."/>
            <person name="Bell S.C."/>
            <person name="Sarovich D.S."/>
            <person name="Price E.P."/>
        </authorList>
    </citation>
    <scope>NUCLEOTIDE SEQUENCE [LARGE SCALE GENOMIC DNA]</scope>
    <source>
        <strain evidence="1 2">SCHI0011.S.12</strain>
    </source>
</reference>
<keyword evidence="2" id="KW-1185">Reference proteome</keyword>
<gene>
    <name evidence="1" type="ORF">KZO38_06005</name>
</gene>
<sequence>MLSFANVVKAEGIELSNAPKVWTVPAVFTADQEVTFYYDVTDVGFPAGVDLYLWAWQPTEPDAEHGGNSSDFAKLEYLGDNIYKMTMTPTKYFNSPVSAFENSDWPGFWQRLKTKDGAYWSGVYQAPDSRSEWKAFADSGEPYQVFSGKKTKALTSKFTLNEPLTIVFNPNVMKVKGQTMTDFAANTPNFQSFNLHSGIDNFTYLQGVKVWIPKCMEKTAIQKLSNGFYSISMTSPFDYYSWNYADDGSKAISTLQTDTDIENLEWLMVGIANNDWAGTSSNVVIKAGTAAPYPDPTFSFFPSKISANDILTLTRQYNERTAGTLKYTISTASQTMQGTMEGTRDKRAATINLMSIPELNKATEIHVVISKEDGQQVVDTKIPLVVEDQN</sequence>
<protein>
    <submittedName>
        <fullName evidence="1">Uncharacterized protein</fullName>
    </submittedName>
</protein>
<accession>A0ABS6YCL8</accession>
<evidence type="ECO:0000313" key="2">
    <source>
        <dbReference type="Proteomes" id="UP000788426"/>
    </source>
</evidence>
<evidence type="ECO:0000313" key="1">
    <source>
        <dbReference type="EMBL" id="MBW4769315.1"/>
    </source>
</evidence>
<comment type="caution">
    <text evidence="1">The sequence shown here is derived from an EMBL/GenBank/DDBJ whole genome shotgun (WGS) entry which is preliminary data.</text>
</comment>